<feature type="region of interest" description="Disordered" evidence="1">
    <location>
        <begin position="74"/>
        <end position="99"/>
    </location>
</feature>
<organism evidence="2 3">
    <name type="scientific">Streptomyces siamensis</name>
    <dbReference type="NCBI Taxonomy" id="1274986"/>
    <lineage>
        <taxon>Bacteria</taxon>
        <taxon>Bacillati</taxon>
        <taxon>Actinomycetota</taxon>
        <taxon>Actinomycetes</taxon>
        <taxon>Kitasatosporales</taxon>
        <taxon>Streptomycetaceae</taxon>
        <taxon>Streptomyces</taxon>
    </lineage>
</organism>
<feature type="compositionally biased region" description="Basic and acidic residues" evidence="1">
    <location>
        <begin position="75"/>
        <end position="86"/>
    </location>
</feature>
<gene>
    <name evidence="2" type="ORF">GCM10023335_28120</name>
</gene>
<name>A0ABP9IV07_9ACTN</name>
<dbReference type="Proteomes" id="UP001501759">
    <property type="component" value="Unassembled WGS sequence"/>
</dbReference>
<feature type="region of interest" description="Disordered" evidence="1">
    <location>
        <begin position="22"/>
        <end position="45"/>
    </location>
</feature>
<evidence type="ECO:0000256" key="1">
    <source>
        <dbReference type="SAM" id="MobiDB-lite"/>
    </source>
</evidence>
<protein>
    <submittedName>
        <fullName evidence="2">Uncharacterized protein</fullName>
    </submittedName>
</protein>
<comment type="caution">
    <text evidence="2">The sequence shown here is derived from an EMBL/GenBank/DDBJ whole genome shotgun (WGS) entry which is preliminary data.</text>
</comment>
<sequence length="99" mass="10588">MQASVESYTSPWWCTAPYIPSSARSRSSGFVEASPRNSPGTSSALPYACSIEAQPTSSIPLNTVSSPGIRQLIESVHHGTDSDVGKRAGRRPRAPWPES</sequence>
<keyword evidence="3" id="KW-1185">Reference proteome</keyword>
<feature type="compositionally biased region" description="Polar residues" evidence="1">
    <location>
        <begin position="35"/>
        <end position="44"/>
    </location>
</feature>
<evidence type="ECO:0000313" key="3">
    <source>
        <dbReference type="Proteomes" id="UP001501759"/>
    </source>
</evidence>
<proteinExistence type="predicted"/>
<accession>A0ABP9IV07</accession>
<evidence type="ECO:0000313" key="2">
    <source>
        <dbReference type="EMBL" id="GAA5009072.1"/>
    </source>
</evidence>
<dbReference type="EMBL" id="BAABKB010000007">
    <property type="protein sequence ID" value="GAA5009072.1"/>
    <property type="molecule type" value="Genomic_DNA"/>
</dbReference>
<reference evidence="3" key="1">
    <citation type="journal article" date="2019" name="Int. J. Syst. Evol. Microbiol.">
        <title>The Global Catalogue of Microorganisms (GCM) 10K type strain sequencing project: providing services to taxonomists for standard genome sequencing and annotation.</title>
        <authorList>
            <consortium name="The Broad Institute Genomics Platform"/>
            <consortium name="The Broad Institute Genome Sequencing Center for Infectious Disease"/>
            <person name="Wu L."/>
            <person name="Ma J."/>
        </authorList>
    </citation>
    <scope>NUCLEOTIDE SEQUENCE [LARGE SCALE GENOMIC DNA]</scope>
    <source>
        <strain evidence="3">JCM 18409</strain>
    </source>
</reference>